<protein>
    <submittedName>
        <fullName evidence="1">Uncharacterized protein</fullName>
    </submittedName>
</protein>
<dbReference type="AlphaFoldDB" id="A0AAV4XWH1"/>
<organism evidence="1 2">
    <name type="scientific">Caerostris extrusa</name>
    <name type="common">Bark spider</name>
    <name type="synonym">Caerostris bankana</name>
    <dbReference type="NCBI Taxonomy" id="172846"/>
    <lineage>
        <taxon>Eukaryota</taxon>
        <taxon>Metazoa</taxon>
        <taxon>Ecdysozoa</taxon>
        <taxon>Arthropoda</taxon>
        <taxon>Chelicerata</taxon>
        <taxon>Arachnida</taxon>
        <taxon>Araneae</taxon>
        <taxon>Araneomorphae</taxon>
        <taxon>Entelegynae</taxon>
        <taxon>Araneoidea</taxon>
        <taxon>Araneidae</taxon>
        <taxon>Caerostris</taxon>
    </lineage>
</organism>
<proteinExistence type="predicted"/>
<dbReference type="Proteomes" id="UP001054945">
    <property type="component" value="Unassembled WGS sequence"/>
</dbReference>
<gene>
    <name evidence="1" type="ORF">CEXT_425711</name>
</gene>
<evidence type="ECO:0000313" key="1">
    <source>
        <dbReference type="EMBL" id="GIY98663.1"/>
    </source>
</evidence>
<dbReference type="EMBL" id="BPLR01018323">
    <property type="protein sequence ID" value="GIY98663.1"/>
    <property type="molecule type" value="Genomic_DNA"/>
</dbReference>
<evidence type="ECO:0000313" key="2">
    <source>
        <dbReference type="Proteomes" id="UP001054945"/>
    </source>
</evidence>
<keyword evidence="2" id="KW-1185">Reference proteome</keyword>
<reference evidence="1 2" key="1">
    <citation type="submission" date="2021-06" db="EMBL/GenBank/DDBJ databases">
        <title>Caerostris extrusa draft genome.</title>
        <authorList>
            <person name="Kono N."/>
            <person name="Arakawa K."/>
        </authorList>
    </citation>
    <scope>NUCLEOTIDE SEQUENCE [LARGE SCALE GENOMIC DNA]</scope>
</reference>
<name>A0AAV4XWH1_CAEEX</name>
<sequence>MRPGPINEFCDVRQTGWGCIVVSEWMRAVSFALFTSLFTPLLLVPFDLCSHLIRAQLLTRTLNFNRKTGTALITFDASAPLPHFSFV</sequence>
<accession>A0AAV4XWH1</accession>
<comment type="caution">
    <text evidence="1">The sequence shown here is derived from an EMBL/GenBank/DDBJ whole genome shotgun (WGS) entry which is preliminary data.</text>
</comment>